<gene>
    <name evidence="2" type="ORF">LIER_09562</name>
</gene>
<evidence type="ECO:0000313" key="3">
    <source>
        <dbReference type="Proteomes" id="UP001454036"/>
    </source>
</evidence>
<dbReference type="AlphaFoldDB" id="A0AAV3PIE7"/>
<evidence type="ECO:0000313" key="2">
    <source>
        <dbReference type="EMBL" id="GAA0150677.1"/>
    </source>
</evidence>
<dbReference type="GO" id="GO:0031146">
    <property type="term" value="P:SCF-dependent proteasomal ubiquitin-dependent protein catabolic process"/>
    <property type="evidence" value="ECO:0007669"/>
    <property type="project" value="TreeGrafter"/>
</dbReference>
<dbReference type="Gene3D" id="3.80.10.10">
    <property type="entry name" value="Ribonuclease Inhibitor"/>
    <property type="match status" value="1"/>
</dbReference>
<dbReference type="Pfam" id="PF13516">
    <property type="entry name" value="LRR_6"/>
    <property type="match status" value="2"/>
</dbReference>
<name>A0AAV3PIE7_LITER</name>
<evidence type="ECO:0000259" key="1">
    <source>
        <dbReference type="Pfam" id="PF00646"/>
    </source>
</evidence>
<dbReference type="Gene3D" id="1.20.1280.50">
    <property type="match status" value="1"/>
</dbReference>
<keyword evidence="3" id="KW-1185">Reference proteome</keyword>
<dbReference type="InterPro" id="IPR032675">
    <property type="entry name" value="LRR_dom_sf"/>
</dbReference>
<proteinExistence type="predicted"/>
<dbReference type="SUPFAM" id="SSF52047">
    <property type="entry name" value="RNI-like"/>
    <property type="match status" value="1"/>
</dbReference>
<dbReference type="CDD" id="cd22159">
    <property type="entry name" value="F-box_AtTIR1-like"/>
    <property type="match status" value="1"/>
</dbReference>
<dbReference type="InterPro" id="IPR006553">
    <property type="entry name" value="Leu-rich_rpt_Cys-con_subtyp"/>
</dbReference>
<dbReference type="Proteomes" id="UP001454036">
    <property type="component" value="Unassembled WGS sequence"/>
</dbReference>
<feature type="domain" description="F-box" evidence="1">
    <location>
        <begin position="12"/>
        <end position="46"/>
    </location>
</feature>
<dbReference type="GO" id="GO:0019005">
    <property type="term" value="C:SCF ubiquitin ligase complex"/>
    <property type="evidence" value="ECO:0007669"/>
    <property type="project" value="TreeGrafter"/>
</dbReference>
<comment type="caution">
    <text evidence="2">The sequence shown here is derived from an EMBL/GenBank/DDBJ whole genome shotgun (WGS) entry which is preliminary data.</text>
</comment>
<organism evidence="2 3">
    <name type="scientific">Lithospermum erythrorhizon</name>
    <name type="common">Purple gromwell</name>
    <name type="synonym">Lithospermum officinale var. erythrorhizon</name>
    <dbReference type="NCBI Taxonomy" id="34254"/>
    <lineage>
        <taxon>Eukaryota</taxon>
        <taxon>Viridiplantae</taxon>
        <taxon>Streptophyta</taxon>
        <taxon>Embryophyta</taxon>
        <taxon>Tracheophyta</taxon>
        <taxon>Spermatophyta</taxon>
        <taxon>Magnoliopsida</taxon>
        <taxon>eudicotyledons</taxon>
        <taxon>Gunneridae</taxon>
        <taxon>Pentapetalae</taxon>
        <taxon>asterids</taxon>
        <taxon>lamiids</taxon>
        <taxon>Boraginales</taxon>
        <taxon>Boraginaceae</taxon>
        <taxon>Boraginoideae</taxon>
        <taxon>Lithospermeae</taxon>
        <taxon>Lithospermum</taxon>
    </lineage>
</organism>
<dbReference type="PANTHER" id="PTHR13318">
    <property type="entry name" value="PARTNER OF PAIRED, ISOFORM B-RELATED"/>
    <property type="match status" value="1"/>
</dbReference>
<dbReference type="SMART" id="SM00367">
    <property type="entry name" value="LRR_CC"/>
    <property type="match status" value="8"/>
</dbReference>
<dbReference type="InterPro" id="IPR001810">
    <property type="entry name" value="F-box_dom"/>
</dbReference>
<dbReference type="InterPro" id="IPR001611">
    <property type="entry name" value="Leu-rich_rpt"/>
</dbReference>
<dbReference type="Pfam" id="PF00646">
    <property type="entry name" value="F-box"/>
    <property type="match status" value="1"/>
</dbReference>
<dbReference type="EMBL" id="BAABME010001636">
    <property type="protein sequence ID" value="GAA0150677.1"/>
    <property type="molecule type" value="Genomic_DNA"/>
</dbReference>
<protein>
    <recommendedName>
        <fullName evidence="1">F-box domain-containing protein</fullName>
    </recommendedName>
</protein>
<dbReference type="PANTHER" id="PTHR13318:SF95">
    <property type="entry name" value="F-BOX PROTEIN YLR352W"/>
    <property type="match status" value="1"/>
</dbReference>
<sequence length="390" mass="43098">MEGNSCNSPTSISQLPDDCLCLIFQFLDCYEDRESFGLTCHRWLKIQNSGRVSLQFECSFTYLGISSLSQTPISIGSFHLNRMLNRFKQLQSLSLSGCVELSDSDLMGLQSYGPSLQCLYLDCCFGVTDNGIGFIARGCPNLTIVGLYRCNVTDVGLHMLSSACMGLRDVNLAHCSLISDNGIKAISRSCRQLRAIRISYCRNISGVGFQGCSPTLSYLEADSCKLESEGILGIASGGGLEYLSLFDLNWWLTGNVLTTIGSGLVTKLKVLNLRCCRTIDDDSITAIAEGCPLLQEWNLALCHEVRLAGWKSIGLNCRNMKKLHVNRCRNLCDRGVKALREGCRQLSVLYISGCRQITIVSMEMFKITRGNVAIVEEEIMCIAPDWAFKL</sequence>
<reference evidence="2 3" key="1">
    <citation type="submission" date="2024-01" db="EMBL/GenBank/DDBJ databases">
        <title>The complete chloroplast genome sequence of Lithospermum erythrorhizon: insights into the phylogenetic relationship among Boraginaceae species and the maternal lineages of purple gromwells.</title>
        <authorList>
            <person name="Okada T."/>
            <person name="Watanabe K."/>
        </authorList>
    </citation>
    <scope>NUCLEOTIDE SEQUENCE [LARGE SCALE GENOMIC DNA]</scope>
</reference>
<accession>A0AAV3PIE7</accession>